<dbReference type="OrthoDB" id="10255210at2759"/>
<organism evidence="1 2">
    <name type="scientific">Echinococcus multilocularis</name>
    <name type="common">Fox tapeworm</name>
    <dbReference type="NCBI Taxonomy" id="6211"/>
    <lineage>
        <taxon>Eukaryota</taxon>
        <taxon>Metazoa</taxon>
        <taxon>Spiralia</taxon>
        <taxon>Lophotrochozoa</taxon>
        <taxon>Platyhelminthes</taxon>
        <taxon>Cestoda</taxon>
        <taxon>Eucestoda</taxon>
        <taxon>Cyclophyllidea</taxon>
        <taxon>Taeniidae</taxon>
        <taxon>Echinococcus</taxon>
    </lineage>
</organism>
<protein>
    <submittedName>
        <fullName evidence="1">Expressed protein</fullName>
    </submittedName>
</protein>
<proteinExistence type="predicted"/>
<sequence length="94" mass="10589">MLVFCLKVHAKTAKAWLVGHENREDADDEVQDDDDRNVEDEIRKLALTSNSRDYSQPGGYLHARAADFVIPTDSEIVEDLGDIDDGDNDLYSYS</sequence>
<dbReference type="OMA" id="SCGEEMM"/>
<evidence type="ECO:0000313" key="1">
    <source>
        <dbReference type="EMBL" id="CDS42456.1"/>
    </source>
</evidence>
<dbReference type="EMBL" id="LN902842">
    <property type="protein sequence ID" value="CDS42456.1"/>
    <property type="molecule type" value="Genomic_DNA"/>
</dbReference>
<name>A0A068YJL8_ECHMU</name>
<reference evidence="1" key="2">
    <citation type="submission" date="2015-11" db="EMBL/GenBank/DDBJ databases">
        <authorList>
            <person name="Zhang Y."/>
            <person name="Guo Z."/>
        </authorList>
    </citation>
    <scope>NUCLEOTIDE SEQUENCE</scope>
</reference>
<gene>
    <name evidence="1" type="ORF">EmuJ_001016500</name>
</gene>
<dbReference type="AlphaFoldDB" id="A0A068YJL8"/>
<keyword evidence="2" id="KW-1185">Reference proteome</keyword>
<dbReference type="Proteomes" id="UP000017246">
    <property type="component" value="Unassembled WGS sequence"/>
</dbReference>
<reference evidence="1" key="1">
    <citation type="journal article" date="2013" name="Nature">
        <title>The genomes of four tapeworm species reveal adaptations to parasitism.</title>
        <authorList>
            <person name="Tsai I.J."/>
            <person name="Zarowiecki M."/>
            <person name="Holroyd N."/>
            <person name="Garciarrubio A."/>
            <person name="Sanchez-Flores A."/>
            <person name="Brooks K.L."/>
            <person name="Tracey A."/>
            <person name="Bobes R.J."/>
            <person name="Fragoso G."/>
            <person name="Sciutto E."/>
            <person name="Aslett M."/>
            <person name="Beasley H."/>
            <person name="Bennett H.M."/>
            <person name="Cai J."/>
            <person name="Camicia F."/>
            <person name="Clark R."/>
            <person name="Cucher M."/>
            <person name="De Silva N."/>
            <person name="Day T.A."/>
            <person name="Deplazes P."/>
            <person name="Estrada K."/>
            <person name="Fernandez C."/>
            <person name="Holland P.W."/>
            <person name="Hou J."/>
            <person name="Hu S."/>
            <person name="Huckvale T."/>
            <person name="Hung S.S."/>
            <person name="Kamenetzky L."/>
            <person name="Keane J.A."/>
            <person name="Kiss F."/>
            <person name="Koziol U."/>
            <person name="Lambert O."/>
            <person name="Liu K."/>
            <person name="Luo X."/>
            <person name="Luo Y."/>
            <person name="Macchiaroli N."/>
            <person name="Nichol S."/>
            <person name="Paps J."/>
            <person name="Parkinson J."/>
            <person name="Pouchkina-Stantcheva N."/>
            <person name="Riddiford N."/>
            <person name="Rosenzvit M."/>
            <person name="Salinas G."/>
            <person name="Wasmuth J.D."/>
            <person name="Zamanian M."/>
            <person name="Zheng Y."/>
            <person name="Cai X."/>
            <person name="Soberon X."/>
            <person name="Olson P.D."/>
            <person name="Laclette J.P."/>
            <person name="Brehm K."/>
            <person name="Berriman M."/>
            <person name="Garciarrubio A."/>
            <person name="Bobes R.J."/>
            <person name="Fragoso G."/>
            <person name="Sanchez-Flores A."/>
            <person name="Estrada K."/>
            <person name="Cevallos M.A."/>
            <person name="Morett E."/>
            <person name="Gonzalez V."/>
            <person name="Portillo T."/>
            <person name="Ochoa-Leyva A."/>
            <person name="Jose M.V."/>
            <person name="Sciutto E."/>
            <person name="Landa A."/>
            <person name="Jimenez L."/>
            <person name="Valdes V."/>
            <person name="Carrero J.C."/>
            <person name="Larralde C."/>
            <person name="Morales-Montor J."/>
            <person name="Limon-Lason J."/>
            <person name="Soberon X."/>
            <person name="Laclette J.P."/>
        </authorList>
    </citation>
    <scope>NUCLEOTIDE SEQUENCE [LARGE SCALE GENOMIC DNA]</scope>
</reference>
<evidence type="ECO:0000313" key="2">
    <source>
        <dbReference type="Proteomes" id="UP000017246"/>
    </source>
</evidence>
<accession>A0A068YJL8</accession>